<dbReference type="Pfam" id="PF05359">
    <property type="entry name" value="DUF748"/>
    <property type="match status" value="1"/>
</dbReference>
<dbReference type="PANTHER" id="PTHR30441:SF8">
    <property type="entry name" value="DUF748 DOMAIN-CONTAINING PROTEIN"/>
    <property type="match status" value="1"/>
</dbReference>
<reference evidence="2 3" key="1">
    <citation type="submission" date="2024-04" db="EMBL/GenBank/DDBJ databases">
        <title>Dissimilatory iodate-reducing microorganisms contribute to the enrichment of iodine in groundwater.</title>
        <authorList>
            <person name="Jiang Z."/>
        </authorList>
    </citation>
    <scope>NUCLEOTIDE SEQUENCE [LARGE SCALE GENOMIC DNA]</scope>
    <source>
        <strain evidence="2 3">NCP973</strain>
    </source>
</reference>
<dbReference type="InterPro" id="IPR008023">
    <property type="entry name" value="DUF748"/>
</dbReference>
<gene>
    <name evidence="2" type="ORF">AADV58_10790</name>
</gene>
<proteinExistence type="predicted"/>
<sequence>MSEALQSVLSKLSALREFASQPRGRRLGKRVLAGVAVLLASGFFLAPPVLESVLEKQLAKALHGEVRIDDLAINPLVLSVTVKGLVVVRDGKEQAAFDELYINLSAASLFKMAAVVDEIRLAGLRVSVARTGDGQYDISDLLDEWLKPDETPDKTPPRFSLNNIQLIGASIHFADRPREREFVVSDLNLSLPFLSSLPYQAEILVQPMLSANVNGSTFRLDGQTTPFADGRESELRLDLAGFDLAQLQPYLPAGLPVKIAAARLDSQIRAVFRELPGGVNSLVFVGNARLADLQLQQGDGQALLAWKGLAVELSKIDPFNRQFVVQRLALDGLELDLSVNRLGELNLLALAGGSSAAPAADAPAAPVHWSLGEFALNDATLRWRDSSGSKPVNGEIRQFSARLGPLDEKLASVEVIEAAAQVDFGEQLQVPSLAIKALRTDLTGQRIEIGEVSNAGARIVLRRNADGEIEWLTLPRLKSSGKGGQQAASAPWLARVATLAVDDLGLRFEDRSVQPVAVQQIDGLSLRGEGLGNLANEKGRLSLQATVNKQGKLAVDGDLQAEPFASNLKIDGQAIPLASLQGYSGQFLNVLLQRGQFSAKGDASLRQEKGRLLAGYKGSATLGNLLLVDPENKADFLKWKSLHLGGIDFRLDPMRIDIREIALSDFYSRLILNEAGRLNLADIVRQPAAPAAEAETTTVAPTEKAPLPLSIARVTLNNGMVNFSDRFVRPNYTVDIGKLGGRVTGLSSVDGTVAELELRGSYGRAAPVLISARLNPLAAKSFLDLKAEVKDVDLTGFSPYSGKYAGYLIDKGKLSLNLAYKLENQQLTASNGLFLDQLTLGERVDSPDATSLPVSLAIALLRNNRGEIDINLPISGSLDDPQFSLGGVIVKVIVNLFVKAVTSPFALLGSMFGDGEELSTLAFAPGQTQIDAAAGKKLEALARALNDRSALKLDITGHADPETDREGLKRFAIEQAMQREKLADLRKQGKDAESTSIEPAEYPAYLARVYKAAKFPKPRNFIGLQKELPVEEMEKLLLTHLPASDADLGQLARVRAEQVQAWLLDQGKVAPGQIFLVPPKSGKASGQGGRVEFSLR</sequence>
<protein>
    <submittedName>
        <fullName evidence="2">DUF748 domain-containing protein</fullName>
    </submittedName>
</protein>
<organism evidence="2 3">
    <name type="scientific">Azonexus hydrophilus</name>
    <dbReference type="NCBI Taxonomy" id="418702"/>
    <lineage>
        <taxon>Bacteria</taxon>
        <taxon>Pseudomonadati</taxon>
        <taxon>Pseudomonadota</taxon>
        <taxon>Betaproteobacteria</taxon>
        <taxon>Rhodocyclales</taxon>
        <taxon>Azonexaceae</taxon>
        <taxon>Azonexus</taxon>
    </lineage>
</organism>
<accession>A0ABZ2XCS6</accession>
<dbReference type="Gene3D" id="3.30.1330.60">
    <property type="entry name" value="OmpA-like domain"/>
    <property type="match status" value="1"/>
</dbReference>
<dbReference type="RefSeq" id="WP_341743166.1">
    <property type="nucleotide sequence ID" value="NZ_CP151406.1"/>
</dbReference>
<feature type="transmembrane region" description="Helical" evidence="1">
    <location>
        <begin position="31"/>
        <end position="50"/>
    </location>
</feature>
<evidence type="ECO:0000313" key="2">
    <source>
        <dbReference type="EMBL" id="WZJ20440.1"/>
    </source>
</evidence>
<dbReference type="EMBL" id="CP151406">
    <property type="protein sequence ID" value="WZJ20440.1"/>
    <property type="molecule type" value="Genomic_DNA"/>
</dbReference>
<dbReference type="InterPro" id="IPR036737">
    <property type="entry name" value="OmpA-like_sf"/>
</dbReference>
<name>A0ABZ2XCS6_9RHOO</name>
<evidence type="ECO:0000256" key="1">
    <source>
        <dbReference type="SAM" id="Phobius"/>
    </source>
</evidence>
<evidence type="ECO:0000313" key="3">
    <source>
        <dbReference type="Proteomes" id="UP001479520"/>
    </source>
</evidence>
<dbReference type="InterPro" id="IPR052894">
    <property type="entry name" value="AsmA-related"/>
</dbReference>
<keyword evidence="1" id="KW-0812">Transmembrane</keyword>
<keyword evidence="1" id="KW-0472">Membrane</keyword>
<dbReference type="PANTHER" id="PTHR30441">
    <property type="entry name" value="DUF748 DOMAIN-CONTAINING PROTEIN"/>
    <property type="match status" value="1"/>
</dbReference>
<keyword evidence="1" id="KW-1133">Transmembrane helix</keyword>
<dbReference type="Proteomes" id="UP001479520">
    <property type="component" value="Chromosome"/>
</dbReference>
<keyword evidence="3" id="KW-1185">Reference proteome</keyword>